<dbReference type="InterPro" id="IPR003594">
    <property type="entry name" value="HATPase_dom"/>
</dbReference>
<dbReference type="InterPro" id="IPR003660">
    <property type="entry name" value="HAMP_dom"/>
</dbReference>
<dbReference type="PROSITE" id="PS50109">
    <property type="entry name" value="HIS_KIN"/>
    <property type="match status" value="1"/>
</dbReference>
<dbReference type="PROSITE" id="PS50885">
    <property type="entry name" value="HAMP"/>
    <property type="match status" value="1"/>
</dbReference>
<dbReference type="InterPro" id="IPR003661">
    <property type="entry name" value="HisK_dim/P_dom"/>
</dbReference>
<dbReference type="InterPro" id="IPR036890">
    <property type="entry name" value="HATPase_C_sf"/>
</dbReference>
<keyword evidence="10 12" id="KW-0472">Membrane</keyword>
<evidence type="ECO:0000256" key="6">
    <source>
        <dbReference type="ARBA" id="ARBA00022692"/>
    </source>
</evidence>
<evidence type="ECO:0000256" key="1">
    <source>
        <dbReference type="ARBA" id="ARBA00000085"/>
    </source>
</evidence>
<feature type="domain" description="Histidine kinase" evidence="13">
    <location>
        <begin position="265"/>
        <end position="474"/>
    </location>
</feature>
<dbReference type="InterPro" id="IPR036097">
    <property type="entry name" value="HisK_dim/P_sf"/>
</dbReference>
<evidence type="ECO:0000256" key="3">
    <source>
        <dbReference type="ARBA" id="ARBA00012438"/>
    </source>
</evidence>
<dbReference type="PANTHER" id="PTHR45436">
    <property type="entry name" value="SENSOR HISTIDINE KINASE YKOH"/>
    <property type="match status" value="1"/>
</dbReference>
<dbReference type="SUPFAM" id="SSF158472">
    <property type="entry name" value="HAMP domain-like"/>
    <property type="match status" value="1"/>
</dbReference>
<comment type="caution">
    <text evidence="15">The sequence shown here is derived from an EMBL/GenBank/DDBJ whole genome shotgun (WGS) entry which is preliminary data.</text>
</comment>
<dbReference type="GO" id="GO:0000155">
    <property type="term" value="F:phosphorelay sensor kinase activity"/>
    <property type="evidence" value="ECO:0007669"/>
    <property type="project" value="InterPro"/>
</dbReference>
<keyword evidence="6 12" id="KW-0812">Transmembrane</keyword>
<dbReference type="GO" id="GO:0005886">
    <property type="term" value="C:plasma membrane"/>
    <property type="evidence" value="ECO:0007669"/>
    <property type="project" value="UniProtKB-SubCell"/>
</dbReference>
<evidence type="ECO:0000256" key="4">
    <source>
        <dbReference type="ARBA" id="ARBA00022553"/>
    </source>
</evidence>
<feature type="region of interest" description="Disordered" evidence="11">
    <location>
        <begin position="474"/>
        <end position="504"/>
    </location>
</feature>
<evidence type="ECO:0000256" key="2">
    <source>
        <dbReference type="ARBA" id="ARBA00004236"/>
    </source>
</evidence>
<dbReference type="Pfam" id="PF02518">
    <property type="entry name" value="HATPase_c"/>
    <property type="match status" value="1"/>
</dbReference>
<evidence type="ECO:0000256" key="10">
    <source>
        <dbReference type="ARBA" id="ARBA00023136"/>
    </source>
</evidence>
<keyword evidence="5" id="KW-0808">Transferase</keyword>
<evidence type="ECO:0000313" key="15">
    <source>
        <dbReference type="EMBL" id="GID10943.1"/>
    </source>
</evidence>
<dbReference type="Proteomes" id="UP000612808">
    <property type="component" value="Unassembled WGS sequence"/>
</dbReference>
<evidence type="ECO:0000256" key="8">
    <source>
        <dbReference type="ARBA" id="ARBA00022989"/>
    </source>
</evidence>
<proteinExistence type="predicted"/>
<dbReference type="Pfam" id="PF00512">
    <property type="entry name" value="HisKA"/>
    <property type="match status" value="1"/>
</dbReference>
<evidence type="ECO:0000256" key="5">
    <source>
        <dbReference type="ARBA" id="ARBA00022679"/>
    </source>
</evidence>
<keyword evidence="4" id="KW-0597">Phosphoprotein</keyword>
<dbReference type="InterPro" id="IPR004358">
    <property type="entry name" value="Sig_transdc_His_kin-like_C"/>
</dbReference>
<organism evidence="15 16">
    <name type="scientific">Actinocatenispora rupis</name>
    <dbReference type="NCBI Taxonomy" id="519421"/>
    <lineage>
        <taxon>Bacteria</taxon>
        <taxon>Bacillati</taxon>
        <taxon>Actinomycetota</taxon>
        <taxon>Actinomycetes</taxon>
        <taxon>Micromonosporales</taxon>
        <taxon>Micromonosporaceae</taxon>
        <taxon>Actinocatenispora</taxon>
    </lineage>
</organism>
<evidence type="ECO:0000256" key="9">
    <source>
        <dbReference type="ARBA" id="ARBA00023012"/>
    </source>
</evidence>
<dbReference type="InterPro" id="IPR050428">
    <property type="entry name" value="TCS_sensor_his_kinase"/>
</dbReference>
<dbReference type="PRINTS" id="PR00344">
    <property type="entry name" value="BCTRLSENSOR"/>
</dbReference>
<reference evidence="15" key="1">
    <citation type="submission" date="2021-01" db="EMBL/GenBank/DDBJ databases">
        <title>Whole genome shotgun sequence of Actinocatenispora rupis NBRC 107355.</title>
        <authorList>
            <person name="Komaki H."/>
            <person name="Tamura T."/>
        </authorList>
    </citation>
    <scope>NUCLEOTIDE SEQUENCE</scope>
    <source>
        <strain evidence="15">NBRC 107355</strain>
    </source>
</reference>
<dbReference type="RefSeq" id="WP_203656581.1">
    <property type="nucleotide sequence ID" value="NZ_BAAAZM010000004.1"/>
</dbReference>
<sequence length="504" mass="53483">MTGPPGASDTGPAWWTEVLVSQRLRLTYLSLFGVALLVLVVALSVVVASDHSRRMFIDRQNDAERYAELAAPALATGQTYALRTDLDEYDRLYRVHAVLVSQDGVGVLSSSGLPDDDTDRYRAAIDAALSGERSAPAGPVWPWQSGPMVVAEPVGSGGEVIGVLLTVSPTGPLRRTILLWWGLFAAGGLLVLVAGSVAARGLARWLVRPLRALSAATEEIAQGRLRRRVATSTGPPELREFATSFNTMSDRLGDLVDRQRTFVSYASHQLRTPLATVRLRVETLAAFVRPEGGEEQVLALDEVDRLSRICDALLAFAVGDTTAPEIVDAAAVLDDRLRSWQGVASRGGAGLTVTAPAPLPVLAARDTLDQVLDALIDNALKFAGDDAHVEVRAERVDERWVEIHVVDDGPGMSDEQRAHAAEPRWREPTDRNIAGSGLGLTVASALLTASGGGLDLRAAHPRGVDAVVRMLAAPPAPLTPDPDGKPHGDADPAGTRAADVAGAR</sequence>
<evidence type="ECO:0000256" key="12">
    <source>
        <dbReference type="SAM" id="Phobius"/>
    </source>
</evidence>
<feature type="transmembrane region" description="Helical" evidence="12">
    <location>
        <begin position="178"/>
        <end position="199"/>
    </location>
</feature>
<dbReference type="Gene3D" id="6.10.340.10">
    <property type="match status" value="1"/>
</dbReference>
<comment type="subcellular location">
    <subcellularLocation>
        <location evidence="2">Cell membrane</location>
    </subcellularLocation>
</comment>
<keyword evidence="7 15" id="KW-0418">Kinase</keyword>
<dbReference type="AlphaFoldDB" id="A0A8J3IYE6"/>
<dbReference type="CDD" id="cd00082">
    <property type="entry name" value="HisKA"/>
    <property type="match status" value="1"/>
</dbReference>
<dbReference type="InterPro" id="IPR005467">
    <property type="entry name" value="His_kinase_dom"/>
</dbReference>
<protein>
    <recommendedName>
        <fullName evidence="3">histidine kinase</fullName>
        <ecNumber evidence="3">2.7.13.3</ecNumber>
    </recommendedName>
</protein>
<dbReference type="EMBL" id="BOMB01000010">
    <property type="protein sequence ID" value="GID10943.1"/>
    <property type="molecule type" value="Genomic_DNA"/>
</dbReference>
<dbReference type="EC" id="2.7.13.3" evidence="3"/>
<evidence type="ECO:0000259" key="13">
    <source>
        <dbReference type="PROSITE" id="PS50109"/>
    </source>
</evidence>
<dbReference type="SMART" id="SM00387">
    <property type="entry name" value="HATPase_c"/>
    <property type="match status" value="1"/>
</dbReference>
<accession>A0A8J3IYE6</accession>
<dbReference type="Pfam" id="PF00672">
    <property type="entry name" value="HAMP"/>
    <property type="match status" value="1"/>
</dbReference>
<keyword evidence="8 12" id="KW-1133">Transmembrane helix</keyword>
<dbReference type="Gene3D" id="3.30.565.10">
    <property type="entry name" value="Histidine kinase-like ATPase, C-terminal domain"/>
    <property type="match status" value="1"/>
</dbReference>
<evidence type="ECO:0000259" key="14">
    <source>
        <dbReference type="PROSITE" id="PS50885"/>
    </source>
</evidence>
<feature type="domain" description="HAMP" evidence="14">
    <location>
        <begin position="204"/>
        <end position="257"/>
    </location>
</feature>
<dbReference type="SUPFAM" id="SSF55874">
    <property type="entry name" value="ATPase domain of HSP90 chaperone/DNA topoisomerase II/histidine kinase"/>
    <property type="match status" value="1"/>
</dbReference>
<dbReference type="PANTHER" id="PTHR45436:SF5">
    <property type="entry name" value="SENSOR HISTIDINE KINASE TRCS"/>
    <property type="match status" value="1"/>
</dbReference>
<feature type="transmembrane region" description="Helical" evidence="12">
    <location>
        <begin position="28"/>
        <end position="49"/>
    </location>
</feature>
<feature type="compositionally biased region" description="Basic and acidic residues" evidence="11">
    <location>
        <begin position="414"/>
        <end position="430"/>
    </location>
</feature>
<dbReference type="SMART" id="SM00388">
    <property type="entry name" value="HisKA"/>
    <property type="match status" value="1"/>
</dbReference>
<dbReference type="Gene3D" id="1.10.287.130">
    <property type="match status" value="1"/>
</dbReference>
<evidence type="ECO:0000256" key="7">
    <source>
        <dbReference type="ARBA" id="ARBA00022777"/>
    </source>
</evidence>
<evidence type="ECO:0000313" key="16">
    <source>
        <dbReference type="Proteomes" id="UP000612808"/>
    </source>
</evidence>
<feature type="region of interest" description="Disordered" evidence="11">
    <location>
        <begin position="408"/>
        <end position="432"/>
    </location>
</feature>
<keyword evidence="9" id="KW-0902">Two-component regulatory system</keyword>
<dbReference type="CDD" id="cd00075">
    <property type="entry name" value="HATPase"/>
    <property type="match status" value="1"/>
</dbReference>
<evidence type="ECO:0000256" key="11">
    <source>
        <dbReference type="SAM" id="MobiDB-lite"/>
    </source>
</evidence>
<comment type="catalytic activity">
    <reaction evidence="1">
        <text>ATP + protein L-histidine = ADP + protein N-phospho-L-histidine.</text>
        <dbReference type="EC" id="2.7.13.3"/>
    </reaction>
</comment>
<dbReference type="SMART" id="SM00304">
    <property type="entry name" value="HAMP"/>
    <property type="match status" value="1"/>
</dbReference>
<dbReference type="SUPFAM" id="SSF47384">
    <property type="entry name" value="Homodimeric domain of signal transducing histidine kinase"/>
    <property type="match status" value="1"/>
</dbReference>
<keyword evidence="16" id="KW-1185">Reference proteome</keyword>
<dbReference type="CDD" id="cd06225">
    <property type="entry name" value="HAMP"/>
    <property type="match status" value="1"/>
</dbReference>
<gene>
    <name evidence="15" type="ORF">Aru02nite_18320</name>
</gene>
<name>A0A8J3IYE6_9ACTN</name>